<proteinExistence type="inferred from homology"/>
<evidence type="ECO:0000259" key="7">
    <source>
        <dbReference type="Pfam" id="PF00294"/>
    </source>
</evidence>
<evidence type="ECO:0000256" key="3">
    <source>
        <dbReference type="ARBA" id="ARBA00022741"/>
    </source>
</evidence>
<feature type="domain" description="Carbohydrate kinase PfkB" evidence="7">
    <location>
        <begin position="8"/>
        <end position="277"/>
    </location>
</feature>
<keyword evidence="3" id="KW-0547">Nucleotide-binding</keyword>
<dbReference type="STRING" id="1193182.BN11_650008"/>
<dbReference type="Proteomes" id="UP000035763">
    <property type="component" value="Unassembled WGS sequence"/>
</dbReference>
<keyword evidence="4 8" id="KW-0418">Kinase</keyword>
<dbReference type="PROSITE" id="PS00584">
    <property type="entry name" value="PFKB_KINASES_2"/>
    <property type="match status" value="1"/>
</dbReference>
<evidence type="ECO:0000256" key="2">
    <source>
        <dbReference type="ARBA" id="ARBA00022679"/>
    </source>
</evidence>
<accession>W6K2M2</accession>
<dbReference type="NCBIfam" id="TIGR03168">
    <property type="entry name" value="1-PFK"/>
    <property type="match status" value="1"/>
</dbReference>
<dbReference type="Gene3D" id="3.40.1190.20">
    <property type="match status" value="1"/>
</dbReference>
<dbReference type="GO" id="GO:0005829">
    <property type="term" value="C:cytosol"/>
    <property type="evidence" value="ECO:0007669"/>
    <property type="project" value="TreeGrafter"/>
</dbReference>
<dbReference type="InterPro" id="IPR011611">
    <property type="entry name" value="PfkB_dom"/>
</dbReference>
<dbReference type="InterPro" id="IPR017583">
    <property type="entry name" value="Tagatose/fructose_Pkinase"/>
</dbReference>
<evidence type="ECO:0000256" key="4">
    <source>
        <dbReference type="ARBA" id="ARBA00022777"/>
    </source>
</evidence>
<dbReference type="InterPro" id="IPR029056">
    <property type="entry name" value="Ribokinase-like"/>
</dbReference>
<evidence type="ECO:0000256" key="6">
    <source>
        <dbReference type="PIRNR" id="PIRNR000535"/>
    </source>
</evidence>
<protein>
    <submittedName>
        <fullName evidence="8">Putative sugar kinase</fullName>
        <ecNumber evidence="8">2.7.1.-</ecNumber>
    </submittedName>
</protein>
<dbReference type="EC" id="2.7.1.-" evidence="8"/>
<dbReference type="GO" id="GO:0008443">
    <property type="term" value="F:phosphofructokinase activity"/>
    <property type="evidence" value="ECO:0007669"/>
    <property type="project" value="TreeGrafter"/>
</dbReference>
<comment type="caution">
    <text evidence="8">The sequence shown here is derived from an EMBL/GenBank/DDBJ whole genome shotgun (WGS) entry which is preliminary data.</text>
</comment>
<dbReference type="SUPFAM" id="SSF53613">
    <property type="entry name" value="Ribokinase-like"/>
    <property type="match status" value="1"/>
</dbReference>
<dbReference type="AlphaFoldDB" id="W6K2M2"/>
<evidence type="ECO:0000256" key="1">
    <source>
        <dbReference type="ARBA" id="ARBA00010688"/>
    </source>
</evidence>
<reference evidence="8 9" key="1">
    <citation type="journal article" date="2013" name="ISME J.">
        <title>A metabolic model for members of the genus Tetrasphaera involved in enhanced biological phosphorus removal.</title>
        <authorList>
            <person name="Kristiansen R."/>
            <person name="Nguyen H.T.T."/>
            <person name="Saunders A.M."/>
            <person name="Nielsen J.L."/>
            <person name="Wimmer R."/>
            <person name="Le V.Q."/>
            <person name="McIlroy S.J."/>
            <person name="Petrovski S."/>
            <person name="Seviour R.J."/>
            <person name="Calteau A."/>
            <person name="Nielsen K.L."/>
            <person name="Nielsen P.H."/>
        </authorList>
    </citation>
    <scope>NUCLEOTIDE SEQUENCE [LARGE SCALE GENOMIC DNA]</scope>
    <source>
        <strain evidence="8 9">Ben110</strain>
    </source>
</reference>
<gene>
    <name evidence="8" type="ORF">BN11_650008</name>
</gene>
<dbReference type="Pfam" id="PF00294">
    <property type="entry name" value="PfkB"/>
    <property type="match status" value="1"/>
</dbReference>
<evidence type="ECO:0000313" key="9">
    <source>
        <dbReference type="Proteomes" id="UP000035763"/>
    </source>
</evidence>
<keyword evidence="9" id="KW-1185">Reference proteome</keyword>
<dbReference type="GO" id="GO:0005524">
    <property type="term" value="F:ATP binding"/>
    <property type="evidence" value="ECO:0007669"/>
    <property type="project" value="UniProtKB-KW"/>
</dbReference>
<comment type="similarity">
    <text evidence="1">Belongs to the carbohydrate kinase PfkB family.</text>
</comment>
<dbReference type="PANTHER" id="PTHR46566">
    <property type="entry name" value="1-PHOSPHOFRUCTOKINASE-RELATED"/>
    <property type="match status" value="1"/>
</dbReference>
<keyword evidence="5" id="KW-0067">ATP-binding</keyword>
<keyword evidence="2 6" id="KW-0808">Transferase</keyword>
<evidence type="ECO:0000313" key="8">
    <source>
        <dbReference type="EMBL" id="CCH75335.1"/>
    </source>
</evidence>
<dbReference type="PIRSF" id="PIRSF000535">
    <property type="entry name" value="1PFK/6PFK/LacC"/>
    <property type="match status" value="1"/>
</dbReference>
<dbReference type="PANTHER" id="PTHR46566:SF5">
    <property type="entry name" value="1-PHOSPHOFRUCTOKINASE"/>
    <property type="match status" value="1"/>
</dbReference>
<dbReference type="EMBL" id="CAJA01000491">
    <property type="protein sequence ID" value="CCH75335.1"/>
    <property type="molecule type" value="Genomic_DNA"/>
</dbReference>
<name>W6K2M2_9MICO</name>
<evidence type="ECO:0000256" key="5">
    <source>
        <dbReference type="ARBA" id="ARBA00022840"/>
    </source>
</evidence>
<dbReference type="InterPro" id="IPR002173">
    <property type="entry name" value="Carboh/pur_kinase_PfkB_CS"/>
</dbReference>
<organism evidence="8 9">
    <name type="scientific">Nostocoides australiense Ben110</name>
    <dbReference type="NCBI Taxonomy" id="1193182"/>
    <lineage>
        <taxon>Bacteria</taxon>
        <taxon>Bacillati</taxon>
        <taxon>Actinomycetota</taxon>
        <taxon>Actinomycetes</taxon>
        <taxon>Micrococcales</taxon>
        <taxon>Intrasporangiaceae</taxon>
        <taxon>Nostocoides</taxon>
    </lineage>
</organism>
<sequence length="300" mass="30175">MNPALDVTYRIDRMVHGEAQRVSDVVERAGGKAANVARVAAQLGGRTHLLAALGGPAGATYADNLRASRLVATTVATTRHTRRTVTVVESDGTTTAFNEAGPAMPDQEWADVRAALDALLDSGDVRVLVLSGSVPPGAPETAYAECVAAASDRGVLTVVDVAGPPLLAALAAGASVVKPNRHELRATVGAEGIEGVQALRAQAPHAVVVASDGEAGLLCVGPDGAWRATPGRPLRGNPTGAGDALVAAIAVSLVDGRSWPEALRLAIGASGAAVLDPVAGHIDPRVAAELAAAATVEPIP</sequence>